<dbReference type="InterPro" id="IPR000595">
    <property type="entry name" value="cNMP-bd_dom"/>
</dbReference>
<dbReference type="SUPFAM" id="SSF51206">
    <property type="entry name" value="cAMP-binding domain-like"/>
    <property type="match status" value="1"/>
</dbReference>
<proteinExistence type="predicted"/>
<feature type="domain" description="Cyclic nucleotide-binding" evidence="2">
    <location>
        <begin position="43"/>
        <end position="141"/>
    </location>
</feature>
<protein>
    <submittedName>
        <fullName evidence="3">Putative Crp/Fnr transcriptional regulator</fullName>
    </submittedName>
</protein>
<dbReference type="SMART" id="SM00100">
    <property type="entry name" value="cNMP"/>
    <property type="match status" value="1"/>
</dbReference>
<dbReference type="Pfam" id="PF00027">
    <property type="entry name" value="cNMP_binding"/>
    <property type="match status" value="1"/>
</dbReference>
<name>B8R974_9BACT</name>
<dbReference type="InterPro" id="IPR018490">
    <property type="entry name" value="cNMP-bd_dom_sf"/>
</dbReference>
<dbReference type="PROSITE" id="PS50042">
    <property type="entry name" value="CNMP_BINDING_3"/>
    <property type="match status" value="1"/>
</dbReference>
<evidence type="ECO:0000256" key="1">
    <source>
        <dbReference type="SAM" id="MobiDB-lite"/>
    </source>
</evidence>
<dbReference type="Gene3D" id="2.60.120.10">
    <property type="entry name" value="Jelly Rolls"/>
    <property type="match status" value="1"/>
</dbReference>
<dbReference type="InterPro" id="IPR036388">
    <property type="entry name" value="WH-like_DNA-bd_sf"/>
</dbReference>
<accession>B8R974</accession>
<dbReference type="PANTHER" id="PTHR24567">
    <property type="entry name" value="CRP FAMILY TRANSCRIPTIONAL REGULATORY PROTEIN"/>
    <property type="match status" value="1"/>
</dbReference>
<organism evidence="3">
    <name type="scientific">uncultured bacterium 6254</name>
    <dbReference type="NCBI Taxonomy" id="548903"/>
    <lineage>
        <taxon>Bacteria</taxon>
        <taxon>environmental samples</taxon>
    </lineage>
</organism>
<dbReference type="Gene3D" id="1.10.10.10">
    <property type="entry name" value="Winged helix-like DNA-binding domain superfamily/Winged helix DNA-binding domain"/>
    <property type="match status" value="1"/>
</dbReference>
<dbReference type="InterPro" id="IPR050397">
    <property type="entry name" value="Env_Response_Regulators"/>
</dbReference>
<feature type="region of interest" description="Disordered" evidence="1">
    <location>
        <begin position="233"/>
        <end position="254"/>
    </location>
</feature>
<reference evidence="3" key="1">
    <citation type="journal article" date="2009" name="Appl. Environ. Microbiol.">
        <title>Characterization of denitrification gene clusters of soil bacteria via a metagenomic approach.</title>
        <authorList>
            <person name="Demaneche S."/>
            <person name="Philippot L."/>
            <person name="David M.M."/>
            <person name="Navarro E."/>
            <person name="Vogel T.M."/>
            <person name="Simonet P."/>
        </authorList>
    </citation>
    <scope>NUCLEOTIDE SEQUENCE</scope>
</reference>
<sequence length="319" mass="33624">MKEPVGVQTGTIGPPFAGLESAAMDNRGRPGFDLPRYLSTLPLFHELAPEELARLAEGCTLRRLSRGEAVFRVGEPCEHFHVTVIGQVKLYALSPNGQEKVIELIGPGGTFAEALMFTGQPYIVNAQAVTDALVLSVSKQAVLTEIEHDPRFSLRMLAGVSRRLHGLVRDVESYTLHSGAQRIVGYLLRDVADGPEGEAPLTVTLPVSKAMVASRLSPHAGVFLASAARAGSAGAGGDRQAGDPDPGSAEAGAVPVAVGSSQAVGFASLTATLRRCTAHRRGSPRGAPATAVVCREMPAPPPWFARAMHPRHRRGSPGR</sequence>
<dbReference type="GO" id="GO:0005829">
    <property type="term" value="C:cytosol"/>
    <property type="evidence" value="ECO:0007669"/>
    <property type="project" value="TreeGrafter"/>
</dbReference>
<feature type="compositionally biased region" description="Basic residues" evidence="1">
    <location>
        <begin position="308"/>
        <end position="319"/>
    </location>
</feature>
<evidence type="ECO:0000313" key="3">
    <source>
        <dbReference type="EMBL" id="ACF98230.1"/>
    </source>
</evidence>
<dbReference type="PANTHER" id="PTHR24567:SF68">
    <property type="entry name" value="DNA-BINDING TRANSCRIPTIONAL DUAL REGULATOR CRP"/>
    <property type="match status" value="1"/>
</dbReference>
<dbReference type="InterPro" id="IPR014710">
    <property type="entry name" value="RmlC-like_jellyroll"/>
</dbReference>
<evidence type="ECO:0000259" key="2">
    <source>
        <dbReference type="PROSITE" id="PS50042"/>
    </source>
</evidence>
<feature type="region of interest" description="Disordered" evidence="1">
    <location>
        <begin position="300"/>
        <end position="319"/>
    </location>
</feature>
<dbReference type="GO" id="GO:0003700">
    <property type="term" value="F:DNA-binding transcription factor activity"/>
    <property type="evidence" value="ECO:0007669"/>
    <property type="project" value="TreeGrafter"/>
</dbReference>
<dbReference type="EMBL" id="EU910860">
    <property type="protein sequence ID" value="ACF98230.1"/>
    <property type="molecule type" value="Genomic_DNA"/>
</dbReference>
<dbReference type="AlphaFoldDB" id="B8R974"/>
<dbReference type="CDD" id="cd00038">
    <property type="entry name" value="CAP_ED"/>
    <property type="match status" value="1"/>
</dbReference>